<evidence type="ECO:0000313" key="2">
    <source>
        <dbReference type="EMBL" id="KAF9693671.1"/>
    </source>
</evidence>
<evidence type="ECO:0000313" key="3">
    <source>
        <dbReference type="Proteomes" id="UP000651452"/>
    </source>
</evidence>
<evidence type="ECO:0000259" key="1">
    <source>
        <dbReference type="PROSITE" id="PS50097"/>
    </source>
</evidence>
<sequence>MSTTASPKPPAIVSAQADGVVIVEVGPAHKKYYLHKALVVFHSEYFRKALQGSWKEAKEGIVRLEDVESNAFNVFVHWLYNQQIPEEFDYTAWTSIFGDDVMLYQDQFQLQIQAYALGDRLLAPVFRRALNDVIVSNQIMQYLSASKRLPIYQWAFANISEDRPLLQFLVNKFCSGWLEQKDDDNIGLNNLPQAFTARVLRRYSQLVVMSETEQEKTYCYSEHSSKEEQKSCSEGLHMKYDAERDFGDFLKDSDLDSDLDSQTEDGTD</sequence>
<dbReference type="PANTHER" id="PTHR47843:SF2">
    <property type="entry name" value="BTB DOMAIN-CONTAINING PROTEIN"/>
    <property type="match status" value="1"/>
</dbReference>
<organism evidence="2 3">
    <name type="scientific">Ascochyta lentis</name>
    <dbReference type="NCBI Taxonomy" id="205686"/>
    <lineage>
        <taxon>Eukaryota</taxon>
        <taxon>Fungi</taxon>
        <taxon>Dikarya</taxon>
        <taxon>Ascomycota</taxon>
        <taxon>Pezizomycotina</taxon>
        <taxon>Dothideomycetes</taxon>
        <taxon>Pleosporomycetidae</taxon>
        <taxon>Pleosporales</taxon>
        <taxon>Pleosporineae</taxon>
        <taxon>Didymellaceae</taxon>
        <taxon>Ascochyta</taxon>
    </lineage>
</organism>
<dbReference type="Pfam" id="PF00651">
    <property type="entry name" value="BTB"/>
    <property type="match status" value="1"/>
</dbReference>
<comment type="caution">
    <text evidence="2">The sequence shown here is derived from an EMBL/GenBank/DDBJ whole genome shotgun (WGS) entry which is preliminary data.</text>
</comment>
<proteinExistence type="predicted"/>
<reference evidence="2" key="2">
    <citation type="submission" date="2020-09" db="EMBL/GenBank/DDBJ databases">
        <title>Reference genome assembly for Australian Ascochyta lentis isolate Al4.</title>
        <authorList>
            <person name="Lee R.C."/>
            <person name="Farfan-Caceres L.M."/>
            <person name="Debler J.W."/>
            <person name="Williams A.H."/>
            <person name="Henares B.M."/>
        </authorList>
    </citation>
    <scope>NUCLEOTIDE SEQUENCE</scope>
    <source>
        <strain evidence="2">Al4</strain>
    </source>
</reference>
<accession>A0A8H7J122</accession>
<feature type="domain" description="BTB" evidence="1">
    <location>
        <begin position="17"/>
        <end position="88"/>
    </location>
</feature>
<dbReference type="EMBL" id="RZGK01000015">
    <property type="protein sequence ID" value="KAF9693671.1"/>
    <property type="molecule type" value="Genomic_DNA"/>
</dbReference>
<keyword evidence="3" id="KW-1185">Reference proteome</keyword>
<gene>
    <name evidence="2" type="ORF">EKO04_008458</name>
</gene>
<dbReference type="PANTHER" id="PTHR47843">
    <property type="entry name" value="BTB DOMAIN-CONTAINING PROTEIN-RELATED"/>
    <property type="match status" value="1"/>
</dbReference>
<dbReference type="SUPFAM" id="SSF54695">
    <property type="entry name" value="POZ domain"/>
    <property type="match status" value="1"/>
</dbReference>
<dbReference type="OrthoDB" id="194443at2759"/>
<dbReference type="AlphaFoldDB" id="A0A8H7J122"/>
<dbReference type="PROSITE" id="PS50097">
    <property type="entry name" value="BTB"/>
    <property type="match status" value="1"/>
</dbReference>
<dbReference type="CDD" id="cd18186">
    <property type="entry name" value="BTB_POZ_ZBTB_KLHL-like"/>
    <property type="match status" value="1"/>
</dbReference>
<dbReference type="Proteomes" id="UP000651452">
    <property type="component" value="Unassembled WGS sequence"/>
</dbReference>
<dbReference type="InterPro" id="IPR011333">
    <property type="entry name" value="SKP1/BTB/POZ_sf"/>
</dbReference>
<dbReference type="InterPro" id="IPR000210">
    <property type="entry name" value="BTB/POZ_dom"/>
</dbReference>
<dbReference type="Gene3D" id="3.30.710.10">
    <property type="entry name" value="Potassium Channel Kv1.1, Chain A"/>
    <property type="match status" value="1"/>
</dbReference>
<protein>
    <recommendedName>
        <fullName evidence="1">BTB domain-containing protein</fullName>
    </recommendedName>
</protein>
<reference evidence="2" key="1">
    <citation type="submission" date="2018-12" db="EMBL/GenBank/DDBJ databases">
        <authorList>
            <person name="Syme R.A."/>
            <person name="Farfan-Caceres L."/>
            <person name="Lichtenzveig J."/>
        </authorList>
    </citation>
    <scope>NUCLEOTIDE SEQUENCE</scope>
    <source>
        <strain evidence="2">Al4</strain>
    </source>
</reference>
<name>A0A8H7J122_9PLEO</name>